<evidence type="ECO:0000256" key="5">
    <source>
        <dbReference type="ARBA" id="ARBA00023315"/>
    </source>
</evidence>
<evidence type="ECO:0000256" key="7">
    <source>
        <dbReference type="ARBA" id="ARBA00039058"/>
    </source>
</evidence>
<evidence type="ECO:0000256" key="9">
    <source>
        <dbReference type="ARBA" id="ARBA00045724"/>
    </source>
</evidence>
<dbReference type="Proteomes" id="UP000229498">
    <property type="component" value="Unassembled WGS sequence"/>
</dbReference>
<dbReference type="GO" id="GO:0043810">
    <property type="term" value="F:ornithine-acyl [acyl carrier protein] N-acyltransferase activity"/>
    <property type="evidence" value="ECO:0007669"/>
    <property type="project" value="UniProtKB-EC"/>
</dbReference>
<dbReference type="GO" id="GO:0006629">
    <property type="term" value="P:lipid metabolic process"/>
    <property type="evidence" value="ECO:0007669"/>
    <property type="project" value="UniProtKB-KW"/>
</dbReference>
<proteinExistence type="inferred from homology"/>
<keyword evidence="4" id="KW-0443">Lipid metabolism</keyword>
<evidence type="ECO:0000313" key="11">
    <source>
        <dbReference type="EMBL" id="PJK29131.1"/>
    </source>
</evidence>
<keyword evidence="2" id="KW-0444">Lipid biosynthesis</keyword>
<evidence type="ECO:0000256" key="10">
    <source>
        <dbReference type="ARBA" id="ARBA00047785"/>
    </source>
</evidence>
<comment type="function">
    <text evidence="9">Catalyzes the first step in the biosynthesis of ornithine lipids, which are phosphorus-free membrane lipids. Catalyzes the 3-hydroxyacyl-acyl carrier protein-dependent acylation of ornithine to form lyso-ornithine lipid (LOL).</text>
</comment>
<keyword evidence="3" id="KW-0808">Transferase</keyword>
<evidence type="ECO:0000256" key="4">
    <source>
        <dbReference type="ARBA" id="ARBA00023098"/>
    </source>
</evidence>
<accession>A0A2M9G078</accession>
<evidence type="ECO:0000256" key="2">
    <source>
        <dbReference type="ARBA" id="ARBA00022516"/>
    </source>
</evidence>
<sequence length="277" mass="31324">MPPQRQSNTRPRWSLPDSGPVCSAGSLEVYITRHREAIRAAQALRYAVFYDEMGARPDPVARRLRLDMDRYDDICDHLIVMDRSLADQDQLVGAYRLLRGSVAKRNGGFYSADEYDLTPLMEQPVENLLELGRSCVAASHRSKATIQLLWRGIAAYLAEHRLTTLFGCASFHGRDPKAHAEALSYLHHFHGAPPERSVRALDERYVDMDMVDKDAIDARRVWKAMPPLIKAYLRLGGVIGDGAVIDDQFGTIDVFVTVEMDRVGSRYYAHFDKRTDA</sequence>
<evidence type="ECO:0000256" key="8">
    <source>
        <dbReference type="ARBA" id="ARBA00039866"/>
    </source>
</evidence>
<protein>
    <recommendedName>
        <fullName evidence="8">L-ornithine N(alpha)-acyltransferase</fullName>
        <ecNumber evidence="7">2.3.2.30</ecNumber>
    </recommendedName>
</protein>
<dbReference type="OrthoDB" id="9787072at2"/>
<dbReference type="Gene3D" id="3.40.630.30">
    <property type="match status" value="1"/>
</dbReference>
<comment type="caution">
    <text evidence="11">The sequence shown here is derived from an EMBL/GenBank/DDBJ whole genome shotgun (WGS) entry which is preliminary data.</text>
</comment>
<keyword evidence="12" id="KW-1185">Reference proteome</keyword>
<dbReference type="SUPFAM" id="SSF55729">
    <property type="entry name" value="Acyl-CoA N-acyltransferases (Nat)"/>
    <property type="match status" value="1"/>
</dbReference>
<comment type="catalytic activity">
    <reaction evidence="10">
        <text>a (3R)-hydroxyacyl-[ACP] + L-ornithine = a lyso-ornithine lipid + holo-[ACP] + H(+)</text>
        <dbReference type="Rhea" id="RHEA:20633"/>
        <dbReference type="Rhea" id="RHEA-COMP:9685"/>
        <dbReference type="Rhea" id="RHEA-COMP:9945"/>
        <dbReference type="ChEBI" id="CHEBI:15378"/>
        <dbReference type="ChEBI" id="CHEBI:46911"/>
        <dbReference type="ChEBI" id="CHEBI:64479"/>
        <dbReference type="ChEBI" id="CHEBI:78827"/>
        <dbReference type="ChEBI" id="CHEBI:138482"/>
        <dbReference type="EC" id="2.3.2.30"/>
    </reaction>
    <physiologicalReaction direction="left-to-right" evidence="10">
        <dbReference type="Rhea" id="RHEA:20634"/>
    </physiologicalReaction>
</comment>
<evidence type="ECO:0000256" key="3">
    <source>
        <dbReference type="ARBA" id="ARBA00022679"/>
    </source>
</evidence>
<comment type="similarity">
    <text evidence="6">Belongs to the acetyltransferase family. OlsB subfamily.</text>
</comment>
<comment type="pathway">
    <text evidence="1">Lipid metabolism.</text>
</comment>
<organism evidence="11 12">
    <name type="scientific">Minwuia thermotolerans</name>
    <dbReference type="NCBI Taxonomy" id="2056226"/>
    <lineage>
        <taxon>Bacteria</taxon>
        <taxon>Pseudomonadati</taxon>
        <taxon>Pseudomonadota</taxon>
        <taxon>Alphaproteobacteria</taxon>
        <taxon>Minwuiales</taxon>
        <taxon>Minwuiaceae</taxon>
        <taxon>Minwuia</taxon>
    </lineage>
</organism>
<evidence type="ECO:0000256" key="6">
    <source>
        <dbReference type="ARBA" id="ARBA00038095"/>
    </source>
</evidence>
<dbReference type="PANTHER" id="PTHR37323">
    <property type="entry name" value="GCN5-RELATED N-ACETYLTRANSFERASE"/>
    <property type="match status" value="1"/>
</dbReference>
<keyword evidence="5" id="KW-0012">Acyltransferase</keyword>
<evidence type="ECO:0000256" key="1">
    <source>
        <dbReference type="ARBA" id="ARBA00005189"/>
    </source>
</evidence>
<dbReference type="PANTHER" id="PTHR37323:SF1">
    <property type="entry name" value="L-ORNITHINE N(ALPHA)-ACYLTRANSFERASE"/>
    <property type="match status" value="1"/>
</dbReference>
<dbReference type="Pfam" id="PF13444">
    <property type="entry name" value="Acetyltransf_5"/>
    <property type="match status" value="1"/>
</dbReference>
<dbReference type="AlphaFoldDB" id="A0A2M9G078"/>
<dbReference type="InterPro" id="IPR016181">
    <property type="entry name" value="Acyl_CoA_acyltransferase"/>
</dbReference>
<dbReference type="EC" id="2.3.2.30" evidence="7"/>
<dbReference type="EMBL" id="PHIG01000037">
    <property type="protein sequence ID" value="PJK29131.1"/>
    <property type="molecule type" value="Genomic_DNA"/>
</dbReference>
<dbReference type="InterPro" id="IPR052351">
    <property type="entry name" value="Ornithine_N-alpha-AT"/>
</dbReference>
<gene>
    <name evidence="11" type="ORF">CVT23_14310</name>
</gene>
<evidence type="ECO:0000313" key="12">
    <source>
        <dbReference type="Proteomes" id="UP000229498"/>
    </source>
</evidence>
<reference evidence="11 12" key="1">
    <citation type="submission" date="2017-11" db="EMBL/GenBank/DDBJ databases">
        <title>Draft genome sequence of Rhizobiales bacterium SY3-13.</title>
        <authorList>
            <person name="Sun C."/>
        </authorList>
    </citation>
    <scope>NUCLEOTIDE SEQUENCE [LARGE SCALE GENOMIC DNA]</scope>
    <source>
        <strain evidence="11 12">SY3-13</strain>
    </source>
</reference>
<name>A0A2M9G078_9PROT</name>